<proteinExistence type="predicted"/>
<dbReference type="Proteomes" id="UP001600650">
    <property type="component" value="Unassembled WGS sequence"/>
</dbReference>
<evidence type="ECO:0000313" key="3">
    <source>
        <dbReference type="EMBL" id="MFE7965222.1"/>
    </source>
</evidence>
<evidence type="ECO:0000256" key="2">
    <source>
        <dbReference type="SAM" id="Phobius"/>
    </source>
</evidence>
<feature type="transmembrane region" description="Helical" evidence="2">
    <location>
        <begin position="83"/>
        <end position="105"/>
    </location>
</feature>
<keyword evidence="2" id="KW-1133">Transmembrane helix</keyword>
<feature type="transmembrane region" description="Helical" evidence="2">
    <location>
        <begin position="111"/>
        <end position="130"/>
    </location>
</feature>
<organism evidence="3 4">
    <name type="scientific">Streptomyces cellulosae</name>
    <dbReference type="NCBI Taxonomy" id="1968"/>
    <lineage>
        <taxon>Bacteria</taxon>
        <taxon>Bacillati</taxon>
        <taxon>Actinomycetota</taxon>
        <taxon>Actinomycetes</taxon>
        <taxon>Kitasatosporales</taxon>
        <taxon>Streptomycetaceae</taxon>
        <taxon>Streptomyces</taxon>
    </lineage>
</organism>
<dbReference type="PANTHER" id="PTHR46010">
    <property type="entry name" value="PROTEIN IWS1 HOMOLOG"/>
    <property type="match status" value="1"/>
</dbReference>
<feature type="transmembrane region" description="Helical" evidence="2">
    <location>
        <begin position="151"/>
        <end position="170"/>
    </location>
</feature>
<dbReference type="RefSeq" id="WP_381727129.1">
    <property type="nucleotide sequence ID" value="NZ_JBHVBU010000054.1"/>
</dbReference>
<keyword evidence="4" id="KW-1185">Reference proteome</keyword>
<feature type="region of interest" description="Disordered" evidence="1">
    <location>
        <begin position="371"/>
        <end position="423"/>
    </location>
</feature>
<dbReference type="EMBL" id="JBHVBU010000054">
    <property type="protein sequence ID" value="MFE7965222.1"/>
    <property type="molecule type" value="Genomic_DNA"/>
</dbReference>
<feature type="compositionally biased region" description="Low complexity" evidence="1">
    <location>
        <begin position="43"/>
        <end position="53"/>
    </location>
</feature>
<dbReference type="InterPro" id="IPR051037">
    <property type="entry name" value="RNAPII_TF_IWS1"/>
</dbReference>
<feature type="region of interest" description="Disordered" evidence="1">
    <location>
        <begin position="1"/>
        <end position="57"/>
    </location>
</feature>
<protein>
    <recommendedName>
        <fullName evidence="5">DUF2637 domain-containing protein</fullName>
    </recommendedName>
</protein>
<gene>
    <name evidence="3" type="ORF">ACFU0X_19690</name>
</gene>
<evidence type="ECO:0000256" key="1">
    <source>
        <dbReference type="SAM" id="MobiDB-lite"/>
    </source>
</evidence>
<comment type="caution">
    <text evidence="3">The sequence shown here is derived from an EMBL/GenBank/DDBJ whole genome shotgun (WGS) entry which is preliminary data.</text>
</comment>
<feature type="compositionally biased region" description="Basic and acidic residues" evidence="1">
    <location>
        <begin position="236"/>
        <end position="272"/>
    </location>
</feature>
<sequence length="515" mass="57783">MNTGPSPAAVQDKPHTTAPTRHVPAQPTGPRPTSAAKAPHTSANQNQQAEQAQRPVVYATKKEAELARRDIDRLNQLADRNQNWVMGIGAVALIFTITNVTLFAVDHGIPLHIAWILDLVVNAALVRVLYTDGRLALLIPGYKPAGWSLALRYFAFTATWAMNAWTSLFPDGHFGIPRHVDPAGLLLHSALPILVFVMAEYSSHNRKRTTDQVTKLQAVIDSYEEGVKAEQAAAKAEADRKREAENARRREEDERRRREEAEEREREREAERLRFERETKLQQLELERQQAEVRAAAAEAEARAAALKANAEADAVAAAEKARAEAEAARIAAETEAAITKQRAEYELQQQARRDEEERQRQEEERRRAEEAERKRREAAEKLRREEEERQRKLREAAAAARTTTPAASTAQDDEEDGNVTSDGDVVQMSRQERHALQERAIQEAAVELVIWGGKEALPFTTAQFGARFDRKPRWGGLRINDAVARLESDPAFKAKVEELALTRMEEAHGRAQNG</sequence>
<feature type="compositionally biased region" description="Basic and acidic residues" evidence="1">
    <location>
        <begin position="371"/>
        <end position="396"/>
    </location>
</feature>
<keyword evidence="2" id="KW-0472">Membrane</keyword>
<feature type="region of interest" description="Disordered" evidence="1">
    <location>
        <begin position="231"/>
        <end position="272"/>
    </location>
</feature>
<dbReference type="PANTHER" id="PTHR46010:SF1">
    <property type="entry name" value="PROTEIN IWS1 HOMOLOG"/>
    <property type="match status" value="1"/>
</dbReference>
<evidence type="ECO:0008006" key="5">
    <source>
        <dbReference type="Google" id="ProtNLM"/>
    </source>
</evidence>
<evidence type="ECO:0000313" key="4">
    <source>
        <dbReference type="Proteomes" id="UP001600650"/>
    </source>
</evidence>
<name>A0ABW6JKM5_STRCE</name>
<keyword evidence="2" id="KW-0812">Transmembrane</keyword>
<reference evidence="3 4" key="1">
    <citation type="submission" date="2024-09" db="EMBL/GenBank/DDBJ databases">
        <title>The Natural Products Discovery Center: Release of the First 8490 Sequenced Strains for Exploring Actinobacteria Biosynthetic Diversity.</title>
        <authorList>
            <person name="Kalkreuter E."/>
            <person name="Kautsar S.A."/>
            <person name="Yang D."/>
            <person name="Bader C.D."/>
            <person name="Teijaro C.N."/>
            <person name="Fluegel L."/>
            <person name="Davis C.M."/>
            <person name="Simpson J.R."/>
            <person name="Lauterbach L."/>
            <person name="Steele A.D."/>
            <person name="Gui C."/>
            <person name="Meng S."/>
            <person name="Li G."/>
            <person name="Viehrig K."/>
            <person name="Ye F."/>
            <person name="Su P."/>
            <person name="Kiefer A.F."/>
            <person name="Nichols A."/>
            <person name="Cepeda A.J."/>
            <person name="Yan W."/>
            <person name="Fan B."/>
            <person name="Jiang Y."/>
            <person name="Adhikari A."/>
            <person name="Zheng C.-J."/>
            <person name="Schuster L."/>
            <person name="Cowan T.M."/>
            <person name="Smanski M.J."/>
            <person name="Chevrette M.G."/>
            <person name="De Carvalho L.P.S."/>
            <person name="Shen B."/>
        </authorList>
    </citation>
    <scope>NUCLEOTIDE SEQUENCE [LARGE SCALE GENOMIC DNA]</scope>
    <source>
        <strain evidence="3 4">NPDC057399</strain>
    </source>
</reference>
<accession>A0ABW6JKM5</accession>